<organism evidence="1 2">
    <name type="scientific">Brevibacillus fulvus</name>
    <dbReference type="NCBI Taxonomy" id="1125967"/>
    <lineage>
        <taxon>Bacteria</taxon>
        <taxon>Bacillati</taxon>
        <taxon>Bacillota</taxon>
        <taxon>Bacilli</taxon>
        <taxon>Bacillales</taxon>
        <taxon>Paenibacillaceae</taxon>
        <taxon>Brevibacillus</taxon>
    </lineage>
</organism>
<gene>
    <name evidence="1" type="ORF">JOD01_000682</name>
</gene>
<dbReference type="SUPFAM" id="SSF48452">
    <property type="entry name" value="TPR-like"/>
    <property type="match status" value="1"/>
</dbReference>
<name>A0A939BU35_9BACL</name>
<dbReference type="InterPro" id="IPR010982">
    <property type="entry name" value="Lambda_DNA-bd_dom_sf"/>
</dbReference>
<dbReference type="SUPFAM" id="SSF47413">
    <property type="entry name" value="lambda repressor-like DNA-binding domains"/>
    <property type="match status" value="1"/>
</dbReference>
<keyword evidence="2" id="KW-1185">Reference proteome</keyword>
<dbReference type="RefSeq" id="WP_204516785.1">
    <property type="nucleotide sequence ID" value="NZ_BAABIN010000009.1"/>
</dbReference>
<comment type="caution">
    <text evidence="1">The sequence shown here is derived from an EMBL/GenBank/DDBJ whole genome shotgun (WGS) entry which is preliminary data.</text>
</comment>
<protein>
    <submittedName>
        <fullName evidence="1">XRE-type DNA-binding protein</fullName>
    </submittedName>
</protein>
<reference evidence="1" key="1">
    <citation type="submission" date="2021-01" db="EMBL/GenBank/DDBJ databases">
        <title>Genomic Encyclopedia of Type Strains, Phase IV (KMG-IV): sequencing the most valuable type-strain genomes for metagenomic binning, comparative biology and taxonomic classification.</title>
        <authorList>
            <person name="Goeker M."/>
        </authorList>
    </citation>
    <scope>NUCLEOTIDE SEQUENCE</scope>
    <source>
        <strain evidence="1">DSM 25523</strain>
    </source>
</reference>
<dbReference type="AlphaFoldDB" id="A0A939BU35"/>
<dbReference type="InterPro" id="IPR011990">
    <property type="entry name" value="TPR-like_helical_dom_sf"/>
</dbReference>
<dbReference type="Proteomes" id="UP000717624">
    <property type="component" value="Unassembled WGS sequence"/>
</dbReference>
<dbReference type="EMBL" id="JAFBEB010000001">
    <property type="protein sequence ID" value="MBM7589096.1"/>
    <property type="molecule type" value="Genomic_DNA"/>
</dbReference>
<keyword evidence="1" id="KW-0238">DNA-binding</keyword>
<sequence>MKTSKLFHPDDNSIGLYDFYKNELRKRLNFTIKARQIKQYEMAVYLGLPSSTISKLLTVNKPQLFSLAQLDKLTEMLGFEEGHYYDWFLSELRRKPVKGESSYFDFQKTEQFLQKCVKLSKFSVIKEALRLIVEERWGNLEFVYNFTEKLFDYAEAKYKRLDPTFDSEEYQLCASLYQLIIDTEQFNRSERLAVSHFKLYYLRRNDGKQVHRLFELMLGFVKFLPEKYILEAYERICSYYYINDNFNEVIEYSLKLEELAKAIDEDKYGYSLLIRGLAYKGLGKYQQSLQMIDKYKNIKGFEHHAYINQLEIRFALGDLNVLTEMLRYIRHEDEYKEANLSVIIEHLIRFDMIDMAYNIINEFKENIDANQLKNFHRIKRIITYKKVEGLCYLLKEEYDQGFDSLLFVIEKALEIGVKNIFGEAMVILHKYRKYLREKHEAKINDIFTKISLGDL</sequence>
<accession>A0A939BU35</accession>
<evidence type="ECO:0000313" key="2">
    <source>
        <dbReference type="Proteomes" id="UP000717624"/>
    </source>
</evidence>
<evidence type="ECO:0000313" key="1">
    <source>
        <dbReference type="EMBL" id="MBM7589096.1"/>
    </source>
</evidence>
<proteinExistence type="predicted"/>
<dbReference type="GO" id="GO:0003677">
    <property type="term" value="F:DNA binding"/>
    <property type="evidence" value="ECO:0007669"/>
    <property type="project" value="UniProtKB-KW"/>
</dbReference>